<proteinExistence type="predicted"/>
<evidence type="ECO:0000256" key="5">
    <source>
        <dbReference type="ARBA" id="ARBA00022771"/>
    </source>
</evidence>
<dbReference type="SUPFAM" id="SSF57850">
    <property type="entry name" value="RING/U-box"/>
    <property type="match status" value="1"/>
</dbReference>
<comment type="subcellular location">
    <subcellularLocation>
        <location evidence="1">Nucleus</location>
    </subcellularLocation>
</comment>
<evidence type="ECO:0000256" key="6">
    <source>
        <dbReference type="ARBA" id="ARBA00022833"/>
    </source>
</evidence>
<protein>
    <recommendedName>
        <fullName evidence="15">RING-type E3 ubiquitin transferase BRCA1</fullName>
    </recommendedName>
</protein>
<dbReference type="SMART" id="SM00184">
    <property type="entry name" value="RING"/>
    <property type="match status" value="1"/>
</dbReference>
<dbReference type="InterPro" id="IPR031099">
    <property type="entry name" value="BRCA1-associated"/>
</dbReference>
<comment type="caution">
    <text evidence="13">The sequence shown here is derived from an EMBL/GenBank/DDBJ whole genome shotgun (WGS) entry which is preliminary data.</text>
</comment>
<dbReference type="Gene3D" id="3.40.50.10190">
    <property type="entry name" value="BRCT domain"/>
    <property type="match status" value="2"/>
</dbReference>
<evidence type="ECO:0000256" key="1">
    <source>
        <dbReference type="ARBA" id="ARBA00004123"/>
    </source>
</evidence>
<dbReference type="Pfam" id="PF13923">
    <property type="entry name" value="zf-C3HC4_2"/>
    <property type="match status" value="1"/>
</dbReference>
<dbReference type="GO" id="GO:0045944">
    <property type="term" value="P:positive regulation of transcription by RNA polymerase II"/>
    <property type="evidence" value="ECO:0007669"/>
    <property type="project" value="TreeGrafter"/>
</dbReference>
<feature type="region of interest" description="Disordered" evidence="10">
    <location>
        <begin position="393"/>
        <end position="435"/>
    </location>
</feature>
<evidence type="ECO:0000256" key="10">
    <source>
        <dbReference type="SAM" id="MobiDB-lite"/>
    </source>
</evidence>
<dbReference type="InterPro" id="IPR001357">
    <property type="entry name" value="BRCT_dom"/>
</dbReference>
<feature type="domain" description="BRCT" evidence="12">
    <location>
        <begin position="434"/>
        <end position="565"/>
    </location>
</feature>
<evidence type="ECO:0000256" key="2">
    <source>
        <dbReference type="ARBA" id="ARBA00022723"/>
    </source>
</evidence>
<dbReference type="Proteomes" id="UP001162029">
    <property type="component" value="Unassembled WGS sequence"/>
</dbReference>
<accession>A0AAV0VEG8</accession>
<keyword evidence="8" id="KW-0539">Nucleus</keyword>
<dbReference type="SMART" id="SM00292">
    <property type="entry name" value="BRCT"/>
    <property type="match status" value="1"/>
</dbReference>
<dbReference type="AlphaFoldDB" id="A0AAV0VEG8"/>
<dbReference type="PANTHER" id="PTHR13763">
    <property type="entry name" value="BREAST CANCER TYPE 1 SUSCEPTIBILITY PROTEIN BRCA1"/>
    <property type="match status" value="1"/>
</dbReference>
<evidence type="ECO:0000256" key="4">
    <source>
        <dbReference type="ARBA" id="ARBA00022763"/>
    </source>
</evidence>
<dbReference type="GO" id="GO:0004842">
    <property type="term" value="F:ubiquitin-protein transferase activity"/>
    <property type="evidence" value="ECO:0007669"/>
    <property type="project" value="TreeGrafter"/>
</dbReference>
<feature type="domain" description="BRCT" evidence="12">
    <location>
        <begin position="601"/>
        <end position="708"/>
    </location>
</feature>
<dbReference type="EMBL" id="CANTFM010002338">
    <property type="protein sequence ID" value="CAI5745971.1"/>
    <property type="molecule type" value="Genomic_DNA"/>
</dbReference>
<keyword evidence="2" id="KW-0479">Metal-binding</keyword>
<evidence type="ECO:0000256" key="8">
    <source>
        <dbReference type="ARBA" id="ARBA00023242"/>
    </source>
</evidence>
<evidence type="ECO:0008006" key="15">
    <source>
        <dbReference type="Google" id="ProtNLM"/>
    </source>
</evidence>
<feature type="domain" description="RING-type" evidence="11">
    <location>
        <begin position="24"/>
        <end position="62"/>
    </location>
</feature>
<dbReference type="InterPro" id="IPR001841">
    <property type="entry name" value="Znf_RING"/>
</dbReference>
<dbReference type="GO" id="GO:0008270">
    <property type="term" value="F:zinc ion binding"/>
    <property type="evidence" value="ECO:0007669"/>
    <property type="project" value="UniProtKB-KW"/>
</dbReference>
<dbReference type="InterPro" id="IPR036420">
    <property type="entry name" value="BRCT_dom_sf"/>
</dbReference>
<keyword evidence="4" id="KW-0227">DNA damage</keyword>
<evidence type="ECO:0000256" key="3">
    <source>
        <dbReference type="ARBA" id="ARBA00022737"/>
    </source>
</evidence>
<evidence type="ECO:0000313" key="14">
    <source>
        <dbReference type="Proteomes" id="UP001162029"/>
    </source>
</evidence>
<dbReference type="GO" id="GO:0005634">
    <property type="term" value="C:nucleus"/>
    <property type="evidence" value="ECO:0007669"/>
    <property type="project" value="UniProtKB-SubCell"/>
</dbReference>
<evidence type="ECO:0000259" key="12">
    <source>
        <dbReference type="PROSITE" id="PS50172"/>
    </source>
</evidence>
<dbReference type="PROSITE" id="PS00518">
    <property type="entry name" value="ZF_RING_1"/>
    <property type="match status" value="1"/>
</dbReference>
<feature type="region of interest" description="Disordered" evidence="10">
    <location>
        <begin position="487"/>
        <end position="516"/>
    </location>
</feature>
<evidence type="ECO:0000256" key="7">
    <source>
        <dbReference type="ARBA" id="ARBA00023204"/>
    </source>
</evidence>
<dbReference type="PROSITE" id="PS50089">
    <property type="entry name" value="ZF_RING_2"/>
    <property type="match status" value="1"/>
</dbReference>
<name>A0AAV0VEG8_9STRA</name>
<gene>
    <name evidence="13" type="ORF">PDE001_LOCUS10998</name>
</gene>
<reference evidence="13" key="1">
    <citation type="submission" date="2022-12" db="EMBL/GenBank/DDBJ databases">
        <authorList>
            <person name="Webb A."/>
        </authorList>
    </citation>
    <scope>NUCLEOTIDE SEQUENCE</scope>
    <source>
        <strain evidence="13">Pd1</strain>
    </source>
</reference>
<dbReference type="Pfam" id="PF00533">
    <property type="entry name" value="BRCT"/>
    <property type="match status" value="1"/>
</dbReference>
<dbReference type="SUPFAM" id="SSF52113">
    <property type="entry name" value="BRCT domain"/>
    <property type="match status" value="2"/>
</dbReference>
<evidence type="ECO:0000256" key="9">
    <source>
        <dbReference type="PROSITE-ProRule" id="PRU00175"/>
    </source>
</evidence>
<dbReference type="InterPro" id="IPR017907">
    <property type="entry name" value="Znf_RING_CS"/>
</dbReference>
<organism evidence="13 14">
    <name type="scientific">Peronospora destructor</name>
    <dbReference type="NCBI Taxonomy" id="86335"/>
    <lineage>
        <taxon>Eukaryota</taxon>
        <taxon>Sar</taxon>
        <taxon>Stramenopiles</taxon>
        <taxon>Oomycota</taxon>
        <taxon>Peronosporomycetes</taxon>
        <taxon>Peronosporales</taxon>
        <taxon>Peronosporaceae</taxon>
        <taxon>Peronospora</taxon>
    </lineage>
</organism>
<evidence type="ECO:0000313" key="13">
    <source>
        <dbReference type="EMBL" id="CAI5745971.1"/>
    </source>
</evidence>
<evidence type="ECO:0000259" key="11">
    <source>
        <dbReference type="PROSITE" id="PS50089"/>
    </source>
</evidence>
<keyword evidence="5 9" id="KW-0863">Zinc-finger</keyword>
<keyword evidence="14" id="KW-1185">Reference proteome</keyword>
<dbReference type="GO" id="GO:0000724">
    <property type="term" value="P:double-strand break repair via homologous recombination"/>
    <property type="evidence" value="ECO:0007669"/>
    <property type="project" value="TreeGrafter"/>
</dbReference>
<feature type="compositionally biased region" description="Acidic residues" evidence="10">
    <location>
        <begin position="487"/>
        <end position="500"/>
    </location>
</feature>
<keyword evidence="7" id="KW-0234">DNA repair</keyword>
<keyword evidence="6" id="KW-0862">Zinc</keyword>
<dbReference type="PANTHER" id="PTHR13763:SF0">
    <property type="entry name" value="BREAST CANCER TYPE 1 SUSCEPTIBILITY PROTEIN"/>
    <property type="match status" value="1"/>
</dbReference>
<keyword evidence="3" id="KW-0677">Repeat</keyword>
<sequence>MDMTPWTLTRLERAVENFSAQLLCAICLCVYDSPVSLPCNHCFCEECIHRALELKALCPICKTPAKKRRLRYDTTVRELLRATEILCAAPANKTEDEMAVEDRKTSKVADTKVAVPLEQRTSLRRGKCNLQTKREGSASKKINADAEETNLLMSPALVNITAMSRSKTDVVGGNIESLCAIENGTQAEDAELKNVVVVDHVVVETKVEMVEQEKQEEEMLVRWRSSTDEEVVGIAETQAEIDPSRRLQSTASHDPIVNVKAEQLMVQTPTSRSRRRSATNGVTLDAAVSKTLKEVAVRNGNDASTNGATTTLSLDVDSQMKPLSHGESEVFQVEDLVEVIERQWVGINKQGGAARITKIHGDGFYAVKFVIGGKDNRVPGSFIRRPAEELISDSTPSRSVKKRQRRRVSDKMITPDRLATKTTGSTDSMKAKSKTKRKHTGMVFLCSGFKERRMQQIEEWAKLLGAEVVHYWSNDVTHLIVECVSEDDAENEGPSMDDSDSTSLPQSHRNGKRGLYSDPKSGRWVKIRSLKYLKALVGGRWIVSDGWLQACAEHGGYVKEVNYEAKGHWKGRRIHDAVKRSRLTREKLLQLSPPDIDRSAVGTMLFADFCFHIIGEFLPPMPSATELKTLICMGGGELIALIPDETYMREKRARKLIIVLDKINPVALRQQTRQLKAQPTMKAISSAIIVNYLWVINSISEANLRELP</sequence>
<dbReference type="Gene3D" id="3.30.40.10">
    <property type="entry name" value="Zinc/RING finger domain, C3HC4 (zinc finger)"/>
    <property type="match status" value="1"/>
</dbReference>
<dbReference type="PROSITE" id="PS50172">
    <property type="entry name" value="BRCT"/>
    <property type="match status" value="2"/>
</dbReference>
<dbReference type="InterPro" id="IPR013083">
    <property type="entry name" value="Znf_RING/FYVE/PHD"/>
</dbReference>